<dbReference type="GO" id="GO:0020037">
    <property type="term" value="F:heme binding"/>
    <property type="evidence" value="ECO:0007669"/>
    <property type="project" value="InterPro"/>
</dbReference>
<feature type="chain" id="PRO_5022022772" evidence="2">
    <location>
        <begin position="30"/>
        <end position="840"/>
    </location>
</feature>
<organism evidence="6 7">
    <name type="scientific">Anatilimnocola aggregata</name>
    <dbReference type="NCBI Taxonomy" id="2528021"/>
    <lineage>
        <taxon>Bacteria</taxon>
        <taxon>Pseudomonadati</taxon>
        <taxon>Planctomycetota</taxon>
        <taxon>Planctomycetia</taxon>
        <taxon>Pirellulales</taxon>
        <taxon>Pirellulaceae</taxon>
        <taxon>Anatilimnocola</taxon>
    </lineage>
</organism>
<dbReference type="InterPro" id="IPR011444">
    <property type="entry name" value="DUF1549"/>
</dbReference>
<dbReference type="EMBL" id="CP036274">
    <property type="protein sequence ID" value="QDU25566.1"/>
    <property type="molecule type" value="Genomic_DNA"/>
</dbReference>
<keyword evidence="7" id="KW-1185">Reference proteome</keyword>
<dbReference type="InterPro" id="IPR036909">
    <property type="entry name" value="Cyt_c-like_dom_sf"/>
</dbReference>
<dbReference type="AlphaFoldDB" id="A0A517Y5T5"/>
<dbReference type="GO" id="GO:0009055">
    <property type="term" value="F:electron transfer activity"/>
    <property type="evidence" value="ECO:0007669"/>
    <property type="project" value="InterPro"/>
</dbReference>
<dbReference type="PANTHER" id="PTHR35889">
    <property type="entry name" value="CYCLOINULO-OLIGOSACCHARIDE FRUCTANOTRANSFERASE-RELATED"/>
    <property type="match status" value="1"/>
</dbReference>
<dbReference type="Pfam" id="PF07635">
    <property type="entry name" value="PSCyt1"/>
    <property type="match status" value="1"/>
</dbReference>
<name>A0A517Y5T5_9BACT</name>
<feature type="signal peptide" evidence="2">
    <location>
        <begin position="1"/>
        <end position="29"/>
    </location>
</feature>
<dbReference type="PANTHER" id="PTHR35889:SF3">
    <property type="entry name" value="F-BOX DOMAIN-CONTAINING PROTEIN"/>
    <property type="match status" value="1"/>
</dbReference>
<accession>A0A517Y5T5</accession>
<feature type="domain" description="Cytochrome C Planctomycete-type" evidence="5">
    <location>
        <begin position="54"/>
        <end position="110"/>
    </location>
</feature>
<dbReference type="Proteomes" id="UP000315017">
    <property type="component" value="Chromosome"/>
</dbReference>
<protein>
    <submittedName>
        <fullName evidence="6">Planctomycete cytochrome C</fullName>
    </submittedName>
</protein>
<evidence type="ECO:0000256" key="2">
    <source>
        <dbReference type="SAM" id="SignalP"/>
    </source>
</evidence>
<feature type="domain" description="DUF1549" evidence="3">
    <location>
        <begin position="178"/>
        <end position="383"/>
    </location>
</feature>
<dbReference type="InterPro" id="IPR011429">
    <property type="entry name" value="Cyt_c_Planctomycete-type"/>
</dbReference>
<evidence type="ECO:0000259" key="4">
    <source>
        <dbReference type="Pfam" id="PF07587"/>
    </source>
</evidence>
<feature type="region of interest" description="Disordered" evidence="1">
    <location>
        <begin position="500"/>
        <end position="519"/>
    </location>
</feature>
<proteinExistence type="predicted"/>
<dbReference type="Pfam" id="PF07583">
    <property type="entry name" value="PSCyt2"/>
    <property type="match status" value="1"/>
</dbReference>
<sequence precursor="true">MARLSRFHCSLSALLTLLVAGGVASRAKAADKSPTPEQLKFFEEKVRPVLAQNCYKCHGEEKQKGDLRLDLHQALLTGGESGPAIVAGKPEESLLIEAVKYESLEMPPDGKLSESEIEILTQWVKIGAPWPKEHGGAGPGLRVVKDKITAADREYWAFQPVRRAALPDVASDTWSRGPIDRFLLARLQTEKLQPAPEAERTTLIRRLSFDLTGLPPTKQQIDEFLADRSPDAYEQLVDRLLARPQHGEHWARHWLDLVRYAESDGYKQDDYRPQAWRYRDYVIRSLNQDKPYTQFIREQLAGDEMEPQTIDGLVATGYMRLGIYEYNQRDVKGQWSVILNDITDVTADVFLGMGMSCARCHDHKFDPILQKDYFALQAFFAPIMPRDDVPVCAPSERTAYEQKLAAWKMRAADILAELDELEKQPLKNAAHSQLNRFPDDVVPFLVDKTDEERTPYEKQLFALAFRQAKAEQEKIDFTKKLTGAKKERWIELREQLKEHNDELPEPPPTAMTVTDVGPQAPTVTVPGKPRLGEVLPAIPTVLCSPEEVGVPTSAGAISFELEKPAKAGTPTTGRRTALANWLGDEANPLTPRVLANRLWQHHFGKGLCESPSDFGRLGVPPSHPKLLDWIAKEFVEKGWNWKNLHRQIVTSSAYRQQSFGPSVTESVRIDPANRLLARMPVRRLTAEQIRDSSLAVAGELSLTIGGPAVEAAKPRRSVYVKVRRNSRDPLLDVFDVADGLSTMPTRNVTTTPIQALLMINGSFMIAKAKAASTFVKNQGKTTSEEQVTNLYLQMLGRKPTDSEHAAALSFLRSPSEDKSERTLSDLAHVLLNSNEFVYVD</sequence>
<dbReference type="Pfam" id="PF07587">
    <property type="entry name" value="PSD1"/>
    <property type="match status" value="1"/>
</dbReference>
<reference evidence="6 7" key="1">
    <citation type="submission" date="2019-02" db="EMBL/GenBank/DDBJ databases">
        <title>Deep-cultivation of Planctomycetes and their phenomic and genomic characterization uncovers novel biology.</title>
        <authorList>
            <person name="Wiegand S."/>
            <person name="Jogler M."/>
            <person name="Boedeker C."/>
            <person name="Pinto D."/>
            <person name="Vollmers J."/>
            <person name="Rivas-Marin E."/>
            <person name="Kohn T."/>
            <person name="Peeters S.H."/>
            <person name="Heuer A."/>
            <person name="Rast P."/>
            <person name="Oberbeckmann S."/>
            <person name="Bunk B."/>
            <person name="Jeske O."/>
            <person name="Meyerdierks A."/>
            <person name="Storesund J.E."/>
            <person name="Kallscheuer N."/>
            <person name="Luecker S."/>
            <person name="Lage O.M."/>
            <person name="Pohl T."/>
            <person name="Merkel B.J."/>
            <person name="Hornburger P."/>
            <person name="Mueller R.-W."/>
            <person name="Bruemmer F."/>
            <person name="Labrenz M."/>
            <person name="Spormann A.M."/>
            <person name="Op den Camp H."/>
            <person name="Overmann J."/>
            <person name="Amann R."/>
            <person name="Jetten M.S.M."/>
            <person name="Mascher T."/>
            <person name="Medema M.H."/>
            <person name="Devos D.P."/>
            <person name="Kaster A.-K."/>
            <person name="Ovreas L."/>
            <person name="Rohde M."/>
            <person name="Galperin M.Y."/>
            <person name="Jogler C."/>
        </authorList>
    </citation>
    <scope>NUCLEOTIDE SEQUENCE [LARGE SCALE GENOMIC DNA]</scope>
    <source>
        <strain evidence="6 7">ETA_A8</strain>
    </source>
</reference>
<gene>
    <name evidence="6" type="ORF">ETAA8_06350</name>
</gene>
<dbReference type="OrthoDB" id="127107at2"/>
<evidence type="ECO:0000259" key="5">
    <source>
        <dbReference type="Pfam" id="PF07635"/>
    </source>
</evidence>
<dbReference type="RefSeq" id="WP_145084711.1">
    <property type="nucleotide sequence ID" value="NZ_CP036274.1"/>
</dbReference>
<keyword evidence="2" id="KW-0732">Signal</keyword>
<evidence type="ECO:0000259" key="3">
    <source>
        <dbReference type="Pfam" id="PF07583"/>
    </source>
</evidence>
<dbReference type="KEGG" id="aagg:ETAA8_06350"/>
<feature type="domain" description="DUF1553" evidence="4">
    <location>
        <begin position="574"/>
        <end position="811"/>
    </location>
</feature>
<evidence type="ECO:0000313" key="6">
    <source>
        <dbReference type="EMBL" id="QDU25566.1"/>
    </source>
</evidence>
<evidence type="ECO:0000256" key="1">
    <source>
        <dbReference type="SAM" id="MobiDB-lite"/>
    </source>
</evidence>
<evidence type="ECO:0000313" key="7">
    <source>
        <dbReference type="Proteomes" id="UP000315017"/>
    </source>
</evidence>
<dbReference type="SUPFAM" id="SSF46626">
    <property type="entry name" value="Cytochrome c"/>
    <property type="match status" value="1"/>
</dbReference>
<dbReference type="InterPro" id="IPR022655">
    <property type="entry name" value="DUF1553"/>
</dbReference>